<dbReference type="InterPro" id="IPR047110">
    <property type="entry name" value="GABD/Sad-like"/>
</dbReference>
<dbReference type="PANTHER" id="PTHR43217:SF1">
    <property type="entry name" value="SUCCINATE SEMIALDEHYDE DEHYDROGENASE [NAD(P)+] SAD"/>
    <property type="match status" value="1"/>
</dbReference>
<organism evidence="3 4">
    <name type="scientific">Teredinibacter turnerae (strain ATCC 39867 / T7901)</name>
    <dbReference type="NCBI Taxonomy" id="377629"/>
    <lineage>
        <taxon>Bacteria</taxon>
        <taxon>Pseudomonadati</taxon>
        <taxon>Pseudomonadota</taxon>
        <taxon>Gammaproteobacteria</taxon>
        <taxon>Cellvibrionales</taxon>
        <taxon>Cellvibrionaceae</taxon>
        <taxon>Teredinibacter</taxon>
    </lineage>
</organism>
<dbReference type="Gene3D" id="3.40.605.10">
    <property type="entry name" value="Aldehyde Dehydrogenase, Chain A, domain 1"/>
    <property type="match status" value="1"/>
</dbReference>
<evidence type="ECO:0000259" key="2">
    <source>
        <dbReference type="Pfam" id="PF00171"/>
    </source>
</evidence>
<evidence type="ECO:0000313" key="4">
    <source>
        <dbReference type="Proteomes" id="UP000009080"/>
    </source>
</evidence>
<dbReference type="InterPro" id="IPR016161">
    <property type="entry name" value="Ald_DH/histidinol_DH"/>
</dbReference>
<dbReference type="InterPro" id="IPR016162">
    <property type="entry name" value="Ald_DH_N"/>
</dbReference>
<dbReference type="RefSeq" id="WP_015817113.1">
    <property type="nucleotide sequence ID" value="NC_012997.1"/>
</dbReference>
<dbReference type="Gene3D" id="3.40.309.10">
    <property type="entry name" value="Aldehyde Dehydrogenase, Chain A, domain 2"/>
    <property type="match status" value="1"/>
</dbReference>
<evidence type="ECO:0000313" key="3">
    <source>
        <dbReference type="EMBL" id="ACR11001.1"/>
    </source>
</evidence>
<keyword evidence="4" id="KW-1185">Reference proteome</keyword>
<sequence length="454" mass="47541">MLAPVNPTTGERLPPVVGFSAEESDAVIERAVAAFPAWRDTELSVRAAALQNAASALREQAEPLALTMASEMGKPYREGIAEVEKSAWCAEYYAQNAADFLKPETLASDASNSYVCYQPLGTVLGILPWNAPVWLALRFLAPALMAGNTCVMKADPHVPATAAILAKAFADAGLGNGIVENLPIHNGLVADAIAHPGIKAVSFTGSSQAGKKVAALAASGLKPAVLELGGSDPCVVLADADLNAACDVITLSRMINAGQSCIAVKRVIVEAAVYESVCERLYQRFSALTTGDPSIKDSQALGPIARDDLQQQLHRQVSETLLQGARCLCGGDLPSGPGFFYPPTLLVDVEPGMTAFTEETFGPVLAVSKADDFEQAMQLANTTDYGLGASIWTQSADKAQAAAHRLAAGQVAVNGIVKTDPRLPSGGIGLSGYGRELGPQGIREFVNVKQIWIA</sequence>
<dbReference type="SUPFAM" id="SSF53720">
    <property type="entry name" value="ALDH-like"/>
    <property type="match status" value="1"/>
</dbReference>
<dbReference type="EMBL" id="CP001614">
    <property type="protein sequence ID" value="ACR11001.1"/>
    <property type="molecule type" value="Genomic_DNA"/>
</dbReference>
<keyword evidence="1 3" id="KW-0560">Oxidoreductase</keyword>
<dbReference type="KEGG" id="ttu:TERTU_4004"/>
<protein>
    <submittedName>
        <fullName evidence="3">Aldehyde dehydrogenase family protein</fullName>
        <ecNumber evidence="3">1.2.1.-</ecNumber>
    </submittedName>
</protein>
<accession>C5BTT1</accession>
<dbReference type="Proteomes" id="UP000009080">
    <property type="component" value="Chromosome"/>
</dbReference>
<dbReference type="OrthoDB" id="5887723at2"/>
<feature type="domain" description="Aldehyde dehydrogenase" evidence="2">
    <location>
        <begin position="5"/>
        <end position="451"/>
    </location>
</feature>
<dbReference type="InterPro" id="IPR016163">
    <property type="entry name" value="Ald_DH_C"/>
</dbReference>
<evidence type="ECO:0000256" key="1">
    <source>
        <dbReference type="ARBA" id="ARBA00023002"/>
    </source>
</evidence>
<dbReference type="EC" id="1.2.1.-" evidence="3"/>
<dbReference type="HOGENOM" id="CLU_005391_1_0_6"/>
<dbReference type="InterPro" id="IPR015590">
    <property type="entry name" value="Aldehyde_DH_dom"/>
</dbReference>
<proteinExistence type="predicted"/>
<dbReference type="Pfam" id="PF00171">
    <property type="entry name" value="Aldedh"/>
    <property type="match status" value="1"/>
</dbReference>
<dbReference type="eggNOG" id="COG1012">
    <property type="taxonomic scope" value="Bacteria"/>
</dbReference>
<dbReference type="PANTHER" id="PTHR43217">
    <property type="entry name" value="SUCCINATE SEMIALDEHYDE DEHYDROGENASE [NAD(P)+] SAD"/>
    <property type="match status" value="1"/>
</dbReference>
<reference evidence="3 4" key="1">
    <citation type="journal article" date="2009" name="PLoS ONE">
        <title>The complete genome of Teredinibacter turnerae T7901: an intracellular endosymbiont of marine wood-boring bivalves (shipworms).</title>
        <authorList>
            <person name="Yang J.C."/>
            <person name="Madupu R."/>
            <person name="Durkin A.S."/>
            <person name="Ekborg N.A."/>
            <person name="Pedamallu C.S."/>
            <person name="Hostetler J.B."/>
            <person name="Radune D."/>
            <person name="Toms B.S."/>
            <person name="Henrissat B."/>
            <person name="Coutinho P.M."/>
            <person name="Schwarz S."/>
            <person name="Field L."/>
            <person name="Trindade-Silva A.E."/>
            <person name="Soares C.A.G."/>
            <person name="Elshahawi S."/>
            <person name="Hanora A."/>
            <person name="Schmidt E.W."/>
            <person name="Haygood M.G."/>
            <person name="Posfai J."/>
            <person name="Benner J."/>
            <person name="Madinger C."/>
            <person name="Nove J."/>
            <person name="Anton B."/>
            <person name="Chaudhary K."/>
            <person name="Foster J."/>
            <person name="Holman A."/>
            <person name="Kumar S."/>
            <person name="Lessard P.A."/>
            <person name="Luyten Y.A."/>
            <person name="Slatko B."/>
            <person name="Wood N."/>
            <person name="Wu B."/>
            <person name="Teplitski M."/>
            <person name="Mougous J.D."/>
            <person name="Ward N."/>
            <person name="Eisen J.A."/>
            <person name="Badger J.H."/>
            <person name="Distel D.L."/>
        </authorList>
    </citation>
    <scope>NUCLEOTIDE SEQUENCE [LARGE SCALE GENOMIC DNA]</scope>
    <source>
        <strain evidence="4">ATCC 39867 / T7901</strain>
    </source>
</reference>
<name>C5BTT1_TERTT</name>
<dbReference type="AlphaFoldDB" id="C5BTT1"/>
<dbReference type="STRING" id="377629.TERTU_4004"/>
<dbReference type="GO" id="GO:0004777">
    <property type="term" value="F:succinate-semialdehyde dehydrogenase (NAD+) activity"/>
    <property type="evidence" value="ECO:0007669"/>
    <property type="project" value="TreeGrafter"/>
</dbReference>
<gene>
    <name evidence="3" type="ordered locus">TERTU_4004</name>
</gene>